<feature type="region of interest" description="Disordered" evidence="4">
    <location>
        <begin position="335"/>
        <end position="371"/>
    </location>
</feature>
<dbReference type="InterPro" id="IPR036772">
    <property type="entry name" value="SRCR-like_dom_sf"/>
</dbReference>
<accession>A0A836BSA5</accession>
<organism evidence="7 8">
    <name type="scientific">Edaphochlamys debaryana</name>
    <dbReference type="NCBI Taxonomy" id="47281"/>
    <lineage>
        <taxon>Eukaryota</taxon>
        <taxon>Viridiplantae</taxon>
        <taxon>Chlorophyta</taxon>
        <taxon>core chlorophytes</taxon>
        <taxon>Chlorophyceae</taxon>
        <taxon>CS clade</taxon>
        <taxon>Chlamydomonadales</taxon>
        <taxon>Chlamydomonadales incertae sedis</taxon>
        <taxon>Edaphochlamys</taxon>
    </lineage>
</organism>
<feature type="domain" description="SRCR" evidence="6">
    <location>
        <begin position="78"/>
        <end position="187"/>
    </location>
</feature>
<feature type="signal peptide" evidence="5">
    <location>
        <begin position="1"/>
        <end position="28"/>
    </location>
</feature>
<proteinExistence type="predicted"/>
<dbReference type="AlphaFoldDB" id="A0A836BSA5"/>
<dbReference type="Proteomes" id="UP000612055">
    <property type="component" value="Unassembled WGS sequence"/>
</dbReference>
<gene>
    <name evidence="7" type="ORF">HYH03_015703</name>
</gene>
<keyword evidence="3" id="KW-1015">Disulfide bond</keyword>
<keyword evidence="8" id="KW-1185">Reference proteome</keyword>
<dbReference type="EMBL" id="JAEHOE010000127">
    <property type="protein sequence ID" value="KAG2485533.1"/>
    <property type="molecule type" value="Genomic_DNA"/>
</dbReference>
<comment type="caution">
    <text evidence="7">The sequence shown here is derived from an EMBL/GenBank/DDBJ whole genome shotgun (WGS) entry which is preliminary data.</text>
</comment>
<evidence type="ECO:0000256" key="1">
    <source>
        <dbReference type="ARBA" id="ARBA00022729"/>
    </source>
</evidence>
<keyword evidence="2" id="KW-0677">Repeat</keyword>
<dbReference type="SUPFAM" id="SSF56487">
    <property type="entry name" value="SRCR-like"/>
    <property type="match status" value="1"/>
</dbReference>
<evidence type="ECO:0000256" key="2">
    <source>
        <dbReference type="ARBA" id="ARBA00022737"/>
    </source>
</evidence>
<protein>
    <recommendedName>
        <fullName evidence="6">SRCR domain-containing protein</fullName>
    </recommendedName>
</protein>
<evidence type="ECO:0000256" key="5">
    <source>
        <dbReference type="SAM" id="SignalP"/>
    </source>
</evidence>
<keyword evidence="1 5" id="KW-0732">Signal</keyword>
<reference evidence="7" key="1">
    <citation type="journal article" date="2020" name="bioRxiv">
        <title>Comparative genomics of Chlamydomonas.</title>
        <authorList>
            <person name="Craig R.J."/>
            <person name="Hasan A.R."/>
            <person name="Ness R.W."/>
            <person name="Keightley P.D."/>
        </authorList>
    </citation>
    <scope>NUCLEOTIDE SEQUENCE</scope>
    <source>
        <strain evidence="7">CCAP 11/70</strain>
    </source>
</reference>
<sequence length="371" mass="37521">MAGHRTRAGALPLVLVALVLAISPVALAKTLRKRVPPSPPATTGSTKTLSGSDFVLTVLSASKVTGRGKLQKATWQPLRATGASGEVQGYVWANLTQAKAQVPVCKSKFSTAAAVVACRAAGFATGRLAAASVTKGRKAIAVRNSTFLTDLSCKGTAATAACSAAVQHAPSAAASGQCKSVVAVLCSGTIAGPSTLRFAVYLQDIAVSMLPYPYNFDTGLFGPAIKTFGVTGYVQVAVRSISGTGVPALVPVCSDGFDKVDAEVACRMAGLYGGEVMPGANGQLVVRSWPAATPLLSKMTCVGSGAYGGCRAIWVPASNCSSVGLAAVRCAASATGSVKSPPPPSPKPTHPPPLDFELLPPPPPPPPPSKD</sequence>
<dbReference type="Gene3D" id="3.10.250.10">
    <property type="entry name" value="SRCR-like domain"/>
    <property type="match status" value="2"/>
</dbReference>
<evidence type="ECO:0000256" key="4">
    <source>
        <dbReference type="SAM" id="MobiDB-lite"/>
    </source>
</evidence>
<evidence type="ECO:0000313" key="8">
    <source>
        <dbReference type="Proteomes" id="UP000612055"/>
    </source>
</evidence>
<evidence type="ECO:0000313" key="7">
    <source>
        <dbReference type="EMBL" id="KAG2485533.1"/>
    </source>
</evidence>
<evidence type="ECO:0000259" key="6">
    <source>
        <dbReference type="PROSITE" id="PS50287"/>
    </source>
</evidence>
<dbReference type="PANTHER" id="PTHR19331">
    <property type="entry name" value="SCAVENGER RECEPTOR DOMAIN-CONTAINING"/>
    <property type="match status" value="1"/>
</dbReference>
<dbReference type="InterPro" id="IPR001190">
    <property type="entry name" value="SRCR"/>
</dbReference>
<dbReference type="SMART" id="SM00202">
    <property type="entry name" value="SR"/>
    <property type="match status" value="1"/>
</dbReference>
<feature type="compositionally biased region" description="Pro residues" evidence="4">
    <location>
        <begin position="340"/>
        <end position="371"/>
    </location>
</feature>
<dbReference type="GO" id="GO:0016020">
    <property type="term" value="C:membrane"/>
    <property type="evidence" value="ECO:0007669"/>
    <property type="project" value="InterPro"/>
</dbReference>
<feature type="domain" description="SRCR" evidence="6">
    <location>
        <begin position="218"/>
        <end position="331"/>
    </location>
</feature>
<feature type="chain" id="PRO_5032953551" description="SRCR domain-containing protein" evidence="5">
    <location>
        <begin position="29"/>
        <end position="371"/>
    </location>
</feature>
<evidence type="ECO:0000256" key="3">
    <source>
        <dbReference type="ARBA" id="ARBA00023157"/>
    </source>
</evidence>
<dbReference type="PROSITE" id="PS50287">
    <property type="entry name" value="SRCR_2"/>
    <property type="match status" value="2"/>
</dbReference>
<name>A0A836BSA5_9CHLO</name>